<evidence type="ECO:0000256" key="1">
    <source>
        <dbReference type="SAM" id="MobiDB-lite"/>
    </source>
</evidence>
<feature type="compositionally biased region" description="Acidic residues" evidence="1">
    <location>
        <begin position="76"/>
        <end position="88"/>
    </location>
</feature>
<gene>
    <name evidence="2" type="ORF">LPJ61_005834</name>
</gene>
<evidence type="ECO:0000313" key="3">
    <source>
        <dbReference type="Proteomes" id="UP001143981"/>
    </source>
</evidence>
<name>A0A9W8CRZ1_9FUNG</name>
<feature type="region of interest" description="Disordered" evidence="1">
    <location>
        <begin position="73"/>
        <end position="135"/>
    </location>
</feature>
<dbReference type="AlphaFoldDB" id="A0A9W8CRZ1"/>
<comment type="caution">
    <text evidence="2">The sequence shown here is derived from an EMBL/GenBank/DDBJ whole genome shotgun (WGS) entry which is preliminary data.</text>
</comment>
<dbReference type="EMBL" id="JANBOI010002242">
    <property type="protein sequence ID" value="KAJ1723339.1"/>
    <property type="molecule type" value="Genomic_DNA"/>
</dbReference>
<reference evidence="2" key="1">
    <citation type="submission" date="2022-07" db="EMBL/GenBank/DDBJ databases">
        <title>Phylogenomic reconstructions and comparative analyses of Kickxellomycotina fungi.</title>
        <authorList>
            <person name="Reynolds N.K."/>
            <person name="Stajich J.E."/>
            <person name="Barry K."/>
            <person name="Grigoriev I.V."/>
            <person name="Crous P."/>
            <person name="Smith M.E."/>
        </authorList>
    </citation>
    <scope>NUCLEOTIDE SEQUENCE</scope>
    <source>
        <strain evidence="2">BCRC 34381</strain>
    </source>
</reference>
<keyword evidence="3" id="KW-1185">Reference proteome</keyword>
<protein>
    <submittedName>
        <fullName evidence="2">Uncharacterized protein</fullName>
    </submittedName>
</protein>
<dbReference type="OrthoDB" id="421951at2759"/>
<feature type="compositionally biased region" description="Basic and acidic residues" evidence="1">
    <location>
        <begin position="126"/>
        <end position="135"/>
    </location>
</feature>
<accession>A0A9W8CRZ1</accession>
<sequence>HWMTSTEPMGQPIANEYVGCPTVSVANTTDSREMTPAICQSSVVDYVVACLDRGPIPDAAALGDGHSYNPSFAAEMDGELGSESDDGASDAIPEALESVHLMQTQDSSWITGDDGAGDNGGGNGEGDGRHYVGWD</sequence>
<dbReference type="Proteomes" id="UP001143981">
    <property type="component" value="Unassembled WGS sequence"/>
</dbReference>
<feature type="non-terminal residue" evidence="2">
    <location>
        <position position="1"/>
    </location>
</feature>
<feature type="compositionally biased region" description="Polar residues" evidence="1">
    <location>
        <begin position="101"/>
        <end position="110"/>
    </location>
</feature>
<proteinExistence type="predicted"/>
<evidence type="ECO:0000313" key="2">
    <source>
        <dbReference type="EMBL" id="KAJ1723339.1"/>
    </source>
</evidence>
<organism evidence="2 3">
    <name type="scientific">Coemansia biformis</name>
    <dbReference type="NCBI Taxonomy" id="1286918"/>
    <lineage>
        <taxon>Eukaryota</taxon>
        <taxon>Fungi</taxon>
        <taxon>Fungi incertae sedis</taxon>
        <taxon>Zoopagomycota</taxon>
        <taxon>Kickxellomycotina</taxon>
        <taxon>Kickxellomycetes</taxon>
        <taxon>Kickxellales</taxon>
        <taxon>Kickxellaceae</taxon>
        <taxon>Coemansia</taxon>
    </lineage>
</organism>